<proteinExistence type="predicted"/>
<accession>A0A919B2P5</accession>
<protein>
    <recommendedName>
        <fullName evidence="3">DUF4232 domain-containing protein</fullName>
    </recommendedName>
</protein>
<organism evidence="4 5">
    <name type="scientific">Streptomyces mashuensis</name>
    <dbReference type="NCBI Taxonomy" id="33904"/>
    <lineage>
        <taxon>Bacteria</taxon>
        <taxon>Bacillati</taxon>
        <taxon>Actinomycetota</taxon>
        <taxon>Actinomycetes</taxon>
        <taxon>Kitasatosporales</taxon>
        <taxon>Streptomycetaceae</taxon>
        <taxon>Streptomyces</taxon>
    </lineage>
</organism>
<feature type="chain" id="PRO_5039300338" description="DUF4232 domain-containing protein" evidence="2">
    <location>
        <begin position="24"/>
        <end position="217"/>
    </location>
</feature>
<keyword evidence="5" id="KW-1185">Reference proteome</keyword>
<evidence type="ECO:0000313" key="5">
    <source>
        <dbReference type="Proteomes" id="UP000638313"/>
    </source>
</evidence>
<feature type="domain" description="DUF4232" evidence="3">
    <location>
        <begin position="81"/>
        <end position="207"/>
    </location>
</feature>
<dbReference type="InterPro" id="IPR025326">
    <property type="entry name" value="DUF4232"/>
</dbReference>
<gene>
    <name evidence="4" type="ORF">GCM10010218_26490</name>
</gene>
<evidence type="ECO:0000256" key="2">
    <source>
        <dbReference type="SAM" id="SignalP"/>
    </source>
</evidence>
<reference evidence="4" key="1">
    <citation type="journal article" date="2014" name="Int. J. Syst. Evol. Microbiol.">
        <title>Complete genome sequence of Corynebacterium casei LMG S-19264T (=DSM 44701T), isolated from a smear-ripened cheese.</title>
        <authorList>
            <consortium name="US DOE Joint Genome Institute (JGI-PGF)"/>
            <person name="Walter F."/>
            <person name="Albersmeier A."/>
            <person name="Kalinowski J."/>
            <person name="Ruckert C."/>
        </authorList>
    </citation>
    <scope>NUCLEOTIDE SEQUENCE</scope>
    <source>
        <strain evidence="4">JCM 4059</strain>
    </source>
</reference>
<comment type="caution">
    <text evidence="4">The sequence shown here is derived from an EMBL/GenBank/DDBJ whole genome shotgun (WGS) entry which is preliminary data.</text>
</comment>
<dbReference type="Pfam" id="PF14016">
    <property type="entry name" value="DUF4232"/>
    <property type="match status" value="1"/>
</dbReference>
<dbReference type="RefSeq" id="WP_190129707.1">
    <property type="nucleotide sequence ID" value="NZ_BNBD01000004.1"/>
</dbReference>
<evidence type="ECO:0000313" key="4">
    <source>
        <dbReference type="EMBL" id="GHF43900.1"/>
    </source>
</evidence>
<dbReference type="EMBL" id="BNBD01000004">
    <property type="protein sequence ID" value="GHF43900.1"/>
    <property type="molecule type" value="Genomic_DNA"/>
</dbReference>
<dbReference type="Proteomes" id="UP000638313">
    <property type="component" value="Unassembled WGS sequence"/>
</dbReference>
<evidence type="ECO:0000259" key="3">
    <source>
        <dbReference type="Pfam" id="PF14016"/>
    </source>
</evidence>
<name>A0A919B2P5_9ACTN</name>
<feature type="compositionally biased region" description="Acidic residues" evidence="1">
    <location>
        <begin position="57"/>
        <end position="70"/>
    </location>
</feature>
<evidence type="ECO:0000256" key="1">
    <source>
        <dbReference type="SAM" id="MobiDB-lite"/>
    </source>
</evidence>
<sequence>MTTRSLRIAVAALTATAALTLTACGGGDTKKEQSAPASAGAEENSDAGTDGTADSNDGTDSDGGTDDSGEEQATADKGDACAPDAVKVEVRQVSSPARHVVLVATNTSSTLCYAYGFPFLRFDQDQASAAAVEESRTQDRTALKPGKSAYAGVLTSATDGSGGPGRDVKELSVTFQNAKGEPVGTPARVPAPGGKLHVDDTARTSYWVYDESAALKF</sequence>
<reference evidence="4" key="2">
    <citation type="submission" date="2020-09" db="EMBL/GenBank/DDBJ databases">
        <authorList>
            <person name="Sun Q."/>
            <person name="Ohkuma M."/>
        </authorList>
    </citation>
    <scope>NUCLEOTIDE SEQUENCE</scope>
    <source>
        <strain evidence="4">JCM 4059</strain>
    </source>
</reference>
<dbReference type="PROSITE" id="PS51257">
    <property type="entry name" value="PROKAR_LIPOPROTEIN"/>
    <property type="match status" value="1"/>
</dbReference>
<feature type="compositionally biased region" description="Low complexity" evidence="1">
    <location>
        <begin position="46"/>
        <end position="56"/>
    </location>
</feature>
<feature type="region of interest" description="Disordered" evidence="1">
    <location>
        <begin position="24"/>
        <end position="82"/>
    </location>
</feature>
<feature type="signal peptide" evidence="2">
    <location>
        <begin position="1"/>
        <end position="23"/>
    </location>
</feature>
<keyword evidence="2" id="KW-0732">Signal</keyword>
<dbReference type="AlphaFoldDB" id="A0A919B2P5"/>